<organism evidence="1 2">
    <name type="scientific">Streblomastix strix</name>
    <dbReference type="NCBI Taxonomy" id="222440"/>
    <lineage>
        <taxon>Eukaryota</taxon>
        <taxon>Metamonada</taxon>
        <taxon>Preaxostyla</taxon>
        <taxon>Oxymonadida</taxon>
        <taxon>Streblomastigidae</taxon>
        <taxon>Streblomastix</taxon>
    </lineage>
</organism>
<dbReference type="EMBL" id="SNRW01036014">
    <property type="protein sequence ID" value="KAA6354613.1"/>
    <property type="molecule type" value="Genomic_DNA"/>
</dbReference>
<name>A0A5J4T9W3_9EUKA</name>
<accession>A0A5J4T9W3</accession>
<comment type="caution">
    <text evidence="1">The sequence shown here is derived from an EMBL/GenBank/DDBJ whole genome shotgun (WGS) entry which is preliminary data.</text>
</comment>
<dbReference type="AlphaFoldDB" id="A0A5J4T9W3"/>
<sequence>MLFFLNQLLRQYNDFHQRGTTSFRLMVWFYIRQVNLISIPEQLTETVNLIKKLWEKWNQDDVITQRSCVVGRKPLMMLTSRAARCLALVIGANYPLNKSNNF</sequence>
<protein>
    <submittedName>
        <fullName evidence="1">Uncharacterized protein</fullName>
    </submittedName>
</protein>
<gene>
    <name evidence="1" type="ORF">EZS28_049860</name>
</gene>
<proteinExistence type="predicted"/>
<evidence type="ECO:0000313" key="1">
    <source>
        <dbReference type="EMBL" id="KAA6354613.1"/>
    </source>
</evidence>
<evidence type="ECO:0000313" key="2">
    <source>
        <dbReference type="Proteomes" id="UP000324800"/>
    </source>
</evidence>
<dbReference type="Proteomes" id="UP000324800">
    <property type="component" value="Unassembled WGS sequence"/>
</dbReference>
<reference evidence="1 2" key="1">
    <citation type="submission" date="2019-03" db="EMBL/GenBank/DDBJ databases">
        <title>Single cell metagenomics reveals metabolic interactions within the superorganism composed of flagellate Streblomastix strix and complex community of Bacteroidetes bacteria on its surface.</title>
        <authorList>
            <person name="Treitli S.C."/>
            <person name="Kolisko M."/>
            <person name="Husnik F."/>
            <person name="Keeling P."/>
            <person name="Hampl V."/>
        </authorList>
    </citation>
    <scope>NUCLEOTIDE SEQUENCE [LARGE SCALE GENOMIC DNA]</scope>
    <source>
        <strain evidence="1">ST1C</strain>
    </source>
</reference>